<comment type="caution">
    <text evidence="7">The sequence shown here is derived from an EMBL/GenBank/DDBJ whole genome shotgun (WGS) entry which is preliminary data.</text>
</comment>
<dbReference type="PANTHER" id="PTHR10578">
    <property type="entry name" value="S -2-HYDROXY-ACID OXIDASE-RELATED"/>
    <property type="match status" value="1"/>
</dbReference>
<dbReference type="Gene3D" id="3.20.20.70">
    <property type="entry name" value="Aldolase class I"/>
    <property type="match status" value="1"/>
</dbReference>
<dbReference type="FunFam" id="3.20.20.70:FF:000056">
    <property type="entry name" value="hydroxyacid oxidase 2"/>
    <property type="match status" value="1"/>
</dbReference>
<evidence type="ECO:0000313" key="8">
    <source>
        <dbReference type="Proteomes" id="UP000249130"/>
    </source>
</evidence>
<gene>
    <name evidence="7" type="ORF">CH341_17250</name>
</gene>
<organism evidence="7 8">
    <name type="scientific">Rhodoplanes roseus</name>
    <dbReference type="NCBI Taxonomy" id="29409"/>
    <lineage>
        <taxon>Bacteria</taxon>
        <taxon>Pseudomonadati</taxon>
        <taxon>Pseudomonadota</taxon>
        <taxon>Alphaproteobacteria</taxon>
        <taxon>Hyphomicrobiales</taxon>
        <taxon>Nitrobacteraceae</taxon>
        <taxon>Rhodoplanes</taxon>
    </lineage>
</organism>
<dbReference type="PROSITE" id="PS51349">
    <property type="entry name" value="FMN_HYDROXY_ACID_DH_2"/>
    <property type="match status" value="1"/>
</dbReference>
<sequence>MGSDSTPATSAPTDCLGHADEECSLTIHRRDLLLTGTLAATAVAAGATTTVAQVDTSARPSAQADAGAAAYVAPSSEQKINVISLRDIERQAEKVLPPFGFHFIAGGSGDEWTLRENEAAFDRLVIEPNFLSGVKAPDPTTTILGAKLSMPVLASPMGMHGFAHSGKEAGTAKGTSAAGTLYVTPSVSNLSMEDIAAAVGGGARWFQIYFPEDPGYAREQLQRAKAAGYTAIVLTVDATSFGNRERAAKLGLKPPPHLGFGNMPKSPALAGQNPDLQKKDLTFDDVAFCQKESGLPVIVKGVLTPDLAAACVTHGCAGVWVSNHGGRQLDHSPATISVLPRIADAVGGKAPIIVDSGIRRGQDVFRAIGLGASVVGIGRPLLYGLALGGAQGVEAVFQRLRAELVMTMQLAGVASVDKITSRYVSATAKL</sequence>
<keyword evidence="3" id="KW-0288">FMN</keyword>
<dbReference type="AlphaFoldDB" id="A0A327L5H0"/>
<dbReference type="InterPro" id="IPR006311">
    <property type="entry name" value="TAT_signal"/>
</dbReference>
<comment type="cofactor">
    <cofactor evidence="1">
        <name>FMN</name>
        <dbReference type="ChEBI" id="CHEBI:58210"/>
    </cofactor>
</comment>
<dbReference type="InterPro" id="IPR012133">
    <property type="entry name" value="Alpha-hydoxy_acid_DH_FMN"/>
</dbReference>
<dbReference type="PANTHER" id="PTHR10578:SF107">
    <property type="entry name" value="2-HYDROXYACID OXIDASE 1"/>
    <property type="match status" value="1"/>
</dbReference>
<evidence type="ECO:0000259" key="6">
    <source>
        <dbReference type="PROSITE" id="PS51349"/>
    </source>
</evidence>
<evidence type="ECO:0000256" key="2">
    <source>
        <dbReference type="ARBA" id="ARBA00022630"/>
    </source>
</evidence>
<dbReference type="GO" id="GO:0016491">
    <property type="term" value="F:oxidoreductase activity"/>
    <property type="evidence" value="ECO:0007669"/>
    <property type="project" value="UniProtKB-KW"/>
</dbReference>
<dbReference type="PIRSF" id="PIRSF000138">
    <property type="entry name" value="Al-hdrx_acd_dh"/>
    <property type="match status" value="1"/>
</dbReference>
<protein>
    <recommendedName>
        <fullName evidence="6">FMN hydroxy acid dehydrogenase domain-containing protein</fullName>
    </recommendedName>
</protein>
<comment type="similarity">
    <text evidence="5">Belongs to the FMN-dependent alpha-hydroxy acid dehydrogenase family.</text>
</comment>
<proteinExistence type="inferred from homology"/>
<accession>A0A327L5H0</accession>
<reference evidence="7 8" key="1">
    <citation type="submission" date="2017-07" db="EMBL/GenBank/DDBJ databases">
        <title>Draft Genome Sequences of Select Purple Nonsulfur Bacteria.</title>
        <authorList>
            <person name="Lasarre B."/>
            <person name="Mckinlay J.B."/>
        </authorList>
    </citation>
    <scope>NUCLEOTIDE SEQUENCE [LARGE SCALE GENOMIC DNA]</scope>
    <source>
        <strain evidence="7 8">DSM 5909</strain>
    </source>
</reference>
<evidence type="ECO:0000313" key="7">
    <source>
        <dbReference type="EMBL" id="RAI42878.1"/>
    </source>
</evidence>
<dbReference type="PROSITE" id="PS00557">
    <property type="entry name" value="FMN_HYDROXY_ACID_DH_1"/>
    <property type="match status" value="1"/>
</dbReference>
<evidence type="ECO:0000256" key="3">
    <source>
        <dbReference type="ARBA" id="ARBA00022643"/>
    </source>
</evidence>
<dbReference type="Pfam" id="PF01070">
    <property type="entry name" value="FMN_dh"/>
    <property type="match status" value="1"/>
</dbReference>
<evidence type="ECO:0000256" key="5">
    <source>
        <dbReference type="ARBA" id="ARBA00024042"/>
    </source>
</evidence>
<keyword evidence="4" id="KW-0560">Oxidoreductase</keyword>
<dbReference type="InterPro" id="IPR013785">
    <property type="entry name" value="Aldolase_TIM"/>
</dbReference>
<dbReference type="GO" id="GO:0005737">
    <property type="term" value="C:cytoplasm"/>
    <property type="evidence" value="ECO:0007669"/>
    <property type="project" value="UniProtKB-ARBA"/>
</dbReference>
<dbReference type="Proteomes" id="UP000249130">
    <property type="component" value="Unassembled WGS sequence"/>
</dbReference>
<dbReference type="InterPro" id="IPR000262">
    <property type="entry name" value="FMN-dep_DH"/>
</dbReference>
<dbReference type="OrthoDB" id="9770452at2"/>
<evidence type="ECO:0000256" key="1">
    <source>
        <dbReference type="ARBA" id="ARBA00001917"/>
    </source>
</evidence>
<dbReference type="SMART" id="SM01240">
    <property type="entry name" value="IMPDH"/>
    <property type="match status" value="1"/>
</dbReference>
<dbReference type="SUPFAM" id="SSF51395">
    <property type="entry name" value="FMN-linked oxidoreductases"/>
    <property type="match status" value="1"/>
</dbReference>
<feature type="domain" description="FMN hydroxy acid dehydrogenase" evidence="6">
    <location>
        <begin position="77"/>
        <end position="429"/>
    </location>
</feature>
<keyword evidence="8" id="KW-1185">Reference proteome</keyword>
<keyword evidence="2" id="KW-0285">Flavoprotein</keyword>
<dbReference type="InterPro" id="IPR037396">
    <property type="entry name" value="FMN_HAD"/>
</dbReference>
<name>A0A327L5H0_9BRAD</name>
<evidence type="ECO:0000256" key="4">
    <source>
        <dbReference type="ARBA" id="ARBA00023002"/>
    </source>
</evidence>
<dbReference type="InterPro" id="IPR008259">
    <property type="entry name" value="FMN_hydac_DH_AS"/>
</dbReference>
<dbReference type="EMBL" id="NPEX01000120">
    <property type="protein sequence ID" value="RAI42878.1"/>
    <property type="molecule type" value="Genomic_DNA"/>
</dbReference>
<dbReference type="PROSITE" id="PS51318">
    <property type="entry name" value="TAT"/>
    <property type="match status" value="1"/>
</dbReference>